<keyword evidence="1" id="KW-0325">Glycoprotein</keyword>
<dbReference type="InterPro" id="IPR029058">
    <property type="entry name" value="AB_hydrolase_fold"/>
</dbReference>
<evidence type="ECO:0000313" key="5">
    <source>
        <dbReference type="Proteomes" id="UP001431783"/>
    </source>
</evidence>
<keyword evidence="2" id="KW-0732">Signal</keyword>
<organism evidence="4 5">
    <name type="scientific">Henosepilachna vigintioctopunctata</name>
    <dbReference type="NCBI Taxonomy" id="420089"/>
    <lineage>
        <taxon>Eukaryota</taxon>
        <taxon>Metazoa</taxon>
        <taxon>Ecdysozoa</taxon>
        <taxon>Arthropoda</taxon>
        <taxon>Hexapoda</taxon>
        <taxon>Insecta</taxon>
        <taxon>Pterygota</taxon>
        <taxon>Neoptera</taxon>
        <taxon>Endopterygota</taxon>
        <taxon>Coleoptera</taxon>
        <taxon>Polyphaga</taxon>
        <taxon>Cucujiformia</taxon>
        <taxon>Coccinelloidea</taxon>
        <taxon>Coccinellidae</taxon>
        <taxon>Epilachninae</taxon>
        <taxon>Epilachnini</taxon>
        <taxon>Henosepilachna</taxon>
    </lineage>
</organism>
<comment type="caution">
    <text evidence="4">The sequence shown here is derived from an EMBL/GenBank/DDBJ whole genome shotgun (WGS) entry which is preliminary data.</text>
</comment>
<evidence type="ECO:0000256" key="1">
    <source>
        <dbReference type="ARBA" id="ARBA00023180"/>
    </source>
</evidence>
<evidence type="ECO:0000256" key="2">
    <source>
        <dbReference type="SAM" id="SignalP"/>
    </source>
</evidence>
<accession>A0AAW1UU46</accession>
<dbReference type="AlphaFoldDB" id="A0AAW1UU46"/>
<protein>
    <recommendedName>
        <fullName evidence="3">Carboxylesterase type B domain-containing protein</fullName>
    </recommendedName>
</protein>
<dbReference type="Proteomes" id="UP001431783">
    <property type="component" value="Unassembled WGS sequence"/>
</dbReference>
<keyword evidence="5" id="KW-1185">Reference proteome</keyword>
<dbReference type="PANTHER" id="PTHR11559">
    <property type="entry name" value="CARBOXYLESTERASE"/>
    <property type="match status" value="1"/>
</dbReference>
<name>A0AAW1UU46_9CUCU</name>
<evidence type="ECO:0000259" key="3">
    <source>
        <dbReference type="Pfam" id="PF00135"/>
    </source>
</evidence>
<proteinExistence type="predicted"/>
<dbReference type="SUPFAM" id="SSF53474">
    <property type="entry name" value="alpha/beta-Hydrolases"/>
    <property type="match status" value="1"/>
</dbReference>
<dbReference type="Pfam" id="PF00135">
    <property type="entry name" value="COesterase"/>
    <property type="match status" value="1"/>
</dbReference>
<feature type="chain" id="PRO_5043946095" description="Carboxylesterase type B domain-containing protein" evidence="2">
    <location>
        <begin position="17"/>
        <end position="542"/>
    </location>
</feature>
<dbReference type="EMBL" id="JARQZJ010000091">
    <property type="protein sequence ID" value="KAK9883517.1"/>
    <property type="molecule type" value="Genomic_DNA"/>
</dbReference>
<dbReference type="InterPro" id="IPR050309">
    <property type="entry name" value="Type-B_Carboxylest/Lipase"/>
</dbReference>
<dbReference type="Gene3D" id="3.40.50.1820">
    <property type="entry name" value="alpha/beta hydrolase"/>
    <property type="match status" value="1"/>
</dbReference>
<dbReference type="InterPro" id="IPR002018">
    <property type="entry name" value="CarbesteraseB"/>
</dbReference>
<reference evidence="4 5" key="1">
    <citation type="submission" date="2023-03" db="EMBL/GenBank/DDBJ databases">
        <title>Genome insight into feeding habits of ladybird beetles.</title>
        <authorList>
            <person name="Li H.-S."/>
            <person name="Huang Y.-H."/>
            <person name="Pang H."/>
        </authorList>
    </citation>
    <scope>NUCLEOTIDE SEQUENCE [LARGE SCALE GENOMIC DNA]</scope>
    <source>
        <strain evidence="4">SYSU_2023b</strain>
        <tissue evidence="4">Whole body</tissue>
    </source>
</reference>
<sequence length="542" mass="60899">MLWLIAIIAIFSTCQCENPQVSSPRGQYQGSLLKNSFGKTIFAFRGIRYAEAPIKELRFKPPVPAKKHEGVYNATEDAPACPQPEIGPTNEDCLFLNVYSTKLPEGNENPKRPVIVFIHQGDFYQYTGRSDWLGPQYLLNKDIVLVTFNYRLGTLGFLSTGDKEAPGNNGLKDQVEALKWTKENIESFGGDPNNITLAGNGAGGHSVSLHLVSPLSKGLFHKAIISSSSGFGQYTVERNQLDLAKRQAKAVGCPDDTSVNIVKCLRGKPANELAKSVNKLFEFGSDPILLWKPVIEDVGGQERFLTDHPVKLVLQGKFQEVPILSGITSDQFGDSALAITRNSERLRQLDEEWQKLAPIVLLYEGNPQSNEISKQLRAFYLGDKKLDNSTLVPLTNLYNDARGGFAVDRGVKLISAKLPQSVYYYLFSYKGQYSFQRPPGNNPSVGPVIYDDLIYLFYIPKISPEIDVHHSHFKIVDKSTTLWSNFVTYGRPIIRLCGKFNYEPWHPYNHTSLYYFDINDVVALRKGLRADRYAEWEKLFPL</sequence>
<evidence type="ECO:0000313" key="4">
    <source>
        <dbReference type="EMBL" id="KAK9883517.1"/>
    </source>
</evidence>
<gene>
    <name evidence="4" type="ORF">WA026_001693</name>
</gene>
<feature type="domain" description="Carboxylesterase type B" evidence="3">
    <location>
        <begin position="18"/>
        <end position="536"/>
    </location>
</feature>
<feature type="signal peptide" evidence="2">
    <location>
        <begin position="1"/>
        <end position="16"/>
    </location>
</feature>